<dbReference type="GO" id="GO:0010333">
    <property type="term" value="F:terpene synthase activity"/>
    <property type="evidence" value="ECO:0007669"/>
    <property type="project" value="InterPro"/>
</dbReference>
<comment type="caution">
    <text evidence="7">The sequence shown here is derived from an EMBL/GenBank/DDBJ whole genome shotgun (WGS) entry which is preliminary data.</text>
</comment>
<evidence type="ECO:0000256" key="3">
    <source>
        <dbReference type="ARBA" id="ARBA00022723"/>
    </source>
</evidence>
<evidence type="ECO:0000256" key="5">
    <source>
        <dbReference type="ARBA" id="ARBA00023239"/>
    </source>
</evidence>
<reference evidence="7" key="1">
    <citation type="submission" date="2020-11" db="EMBL/GenBank/DDBJ databases">
        <authorList>
            <consortium name="DOE Joint Genome Institute"/>
            <person name="Ahrendt S."/>
            <person name="Riley R."/>
            <person name="Andreopoulos W."/>
            <person name="Labutti K."/>
            <person name="Pangilinan J."/>
            <person name="Ruiz-Duenas F.J."/>
            <person name="Barrasa J.M."/>
            <person name="Sanchez-Garcia M."/>
            <person name="Camarero S."/>
            <person name="Miyauchi S."/>
            <person name="Serrano A."/>
            <person name="Linde D."/>
            <person name="Babiker R."/>
            <person name="Drula E."/>
            <person name="Ayuso-Fernandez I."/>
            <person name="Pacheco R."/>
            <person name="Padilla G."/>
            <person name="Ferreira P."/>
            <person name="Barriuso J."/>
            <person name="Kellner H."/>
            <person name="Castanera R."/>
            <person name="Alfaro M."/>
            <person name="Ramirez L."/>
            <person name="Pisabarro A.G."/>
            <person name="Kuo A."/>
            <person name="Tritt A."/>
            <person name="Lipzen A."/>
            <person name="He G."/>
            <person name="Yan M."/>
            <person name="Ng V."/>
            <person name="Cullen D."/>
            <person name="Martin F."/>
            <person name="Rosso M.-N."/>
            <person name="Henrissat B."/>
            <person name="Hibbett D."/>
            <person name="Martinez A.T."/>
            <person name="Grigoriev I.V."/>
        </authorList>
    </citation>
    <scope>NUCLEOTIDE SEQUENCE</scope>
    <source>
        <strain evidence="7">CIRM-BRFM 674</strain>
    </source>
</reference>
<proteinExistence type="inferred from homology"/>
<dbReference type="Pfam" id="PF19086">
    <property type="entry name" value="Terpene_syn_C_2"/>
    <property type="match status" value="1"/>
</dbReference>
<gene>
    <name evidence="7" type="ORF">BDN70DRAFT_971194</name>
</gene>
<protein>
    <recommendedName>
        <fullName evidence="6">Terpene synthase</fullName>
        <ecNumber evidence="6">4.2.3.-</ecNumber>
    </recommendedName>
</protein>
<dbReference type="InterPro" id="IPR008949">
    <property type="entry name" value="Isoprenoid_synthase_dom_sf"/>
</dbReference>
<dbReference type="Gene3D" id="1.10.600.10">
    <property type="entry name" value="Farnesyl Diphosphate Synthase"/>
    <property type="match status" value="1"/>
</dbReference>
<dbReference type="InterPro" id="IPR034686">
    <property type="entry name" value="Terpene_cyclase-like_2"/>
</dbReference>
<sequence length="347" mass="39251">MLPTTNAYPEYIIPDLLASWPWHELKIWPWIKKQKTKLMHGSRNSWLAKSPNLFNMLLTPDIADLLASLAVSIQGREHLCISCDLLNLFFAFDEYTDAVNEEETTKIASDVMNAFRNTSSSSSNSKIAEMARQFFERTVALVGSDTEGTHMNHFISDFDAYAKSIIQEANDRVNGHIRSVEEYFILRRNTCGAKPCFSFFGLGLFIPQDVFEHPLIVSLAESAADLIAMTNDLHSYAVEHARGLDGHNVITAIMHQHALDFQGAVFWLSEYASTTISKFLADQKNMPSWGEQVDGGVEEYINRMARCVRGADACSYESKRYYGVKGAQVQKTRRTMLKLRKTGHIIF</sequence>
<evidence type="ECO:0000256" key="2">
    <source>
        <dbReference type="ARBA" id="ARBA00006333"/>
    </source>
</evidence>
<evidence type="ECO:0000256" key="4">
    <source>
        <dbReference type="ARBA" id="ARBA00022842"/>
    </source>
</evidence>
<comment type="similarity">
    <text evidence="2 6">Belongs to the terpene synthase family.</text>
</comment>
<dbReference type="SFLD" id="SFLDG01020">
    <property type="entry name" value="Terpene_Cyclase_Like_2"/>
    <property type="match status" value="1"/>
</dbReference>
<dbReference type="GO" id="GO:0008299">
    <property type="term" value="P:isoprenoid biosynthetic process"/>
    <property type="evidence" value="ECO:0007669"/>
    <property type="project" value="UniProtKB-ARBA"/>
</dbReference>
<dbReference type="GO" id="GO:0046872">
    <property type="term" value="F:metal ion binding"/>
    <property type="evidence" value="ECO:0007669"/>
    <property type="project" value="UniProtKB-KW"/>
</dbReference>
<keyword evidence="4 6" id="KW-0460">Magnesium</keyword>
<evidence type="ECO:0000256" key="6">
    <source>
        <dbReference type="RuleBase" id="RU366034"/>
    </source>
</evidence>
<dbReference type="AlphaFoldDB" id="A0A9P6CN21"/>
<dbReference type="PANTHER" id="PTHR35201">
    <property type="entry name" value="TERPENE SYNTHASE"/>
    <property type="match status" value="1"/>
</dbReference>
<dbReference type="OrthoDB" id="6486656at2759"/>
<dbReference type="Proteomes" id="UP000807469">
    <property type="component" value="Unassembled WGS sequence"/>
</dbReference>
<dbReference type="PANTHER" id="PTHR35201:SF4">
    <property type="entry name" value="BETA-PINACENE SYNTHASE-RELATED"/>
    <property type="match status" value="1"/>
</dbReference>
<name>A0A9P6CN21_9AGAR</name>
<organism evidence="7 8">
    <name type="scientific">Pholiota conissans</name>
    <dbReference type="NCBI Taxonomy" id="109636"/>
    <lineage>
        <taxon>Eukaryota</taxon>
        <taxon>Fungi</taxon>
        <taxon>Dikarya</taxon>
        <taxon>Basidiomycota</taxon>
        <taxon>Agaricomycotina</taxon>
        <taxon>Agaricomycetes</taxon>
        <taxon>Agaricomycetidae</taxon>
        <taxon>Agaricales</taxon>
        <taxon>Agaricineae</taxon>
        <taxon>Strophariaceae</taxon>
        <taxon>Pholiota</taxon>
    </lineage>
</organism>
<dbReference type="SFLD" id="SFLDS00005">
    <property type="entry name" value="Isoprenoid_Synthase_Type_I"/>
    <property type="match status" value="1"/>
</dbReference>
<evidence type="ECO:0000313" key="7">
    <source>
        <dbReference type="EMBL" id="KAF9472372.1"/>
    </source>
</evidence>
<evidence type="ECO:0000256" key="1">
    <source>
        <dbReference type="ARBA" id="ARBA00001946"/>
    </source>
</evidence>
<keyword evidence="8" id="KW-1185">Reference proteome</keyword>
<keyword evidence="3 6" id="KW-0479">Metal-binding</keyword>
<dbReference type="EC" id="4.2.3.-" evidence="6"/>
<dbReference type="SUPFAM" id="SSF48576">
    <property type="entry name" value="Terpenoid synthases"/>
    <property type="match status" value="1"/>
</dbReference>
<accession>A0A9P6CN21</accession>
<keyword evidence="5 6" id="KW-0456">Lyase</keyword>
<comment type="cofactor">
    <cofactor evidence="1 6">
        <name>Mg(2+)</name>
        <dbReference type="ChEBI" id="CHEBI:18420"/>
    </cofactor>
</comment>
<evidence type="ECO:0000313" key="8">
    <source>
        <dbReference type="Proteomes" id="UP000807469"/>
    </source>
</evidence>
<dbReference type="EMBL" id="MU155543">
    <property type="protein sequence ID" value="KAF9472372.1"/>
    <property type="molecule type" value="Genomic_DNA"/>
</dbReference>